<accession>A0A7X1FQQ6</accession>
<dbReference type="Proteomes" id="UP000566813">
    <property type="component" value="Unassembled WGS sequence"/>
</dbReference>
<gene>
    <name evidence="1" type="ORF">H7F51_06820</name>
</gene>
<dbReference type="EMBL" id="JACLAW010000004">
    <property type="protein sequence ID" value="MBC2665225.1"/>
    <property type="molecule type" value="Genomic_DNA"/>
</dbReference>
<evidence type="ECO:0000313" key="1">
    <source>
        <dbReference type="EMBL" id="MBC2665225.1"/>
    </source>
</evidence>
<organism evidence="1 2">
    <name type="scientific">Novosphingobium flavum</name>
    <dbReference type="NCBI Taxonomy" id="1778672"/>
    <lineage>
        <taxon>Bacteria</taxon>
        <taxon>Pseudomonadati</taxon>
        <taxon>Pseudomonadota</taxon>
        <taxon>Alphaproteobacteria</taxon>
        <taxon>Sphingomonadales</taxon>
        <taxon>Sphingomonadaceae</taxon>
        <taxon>Novosphingobium</taxon>
    </lineage>
</organism>
<protein>
    <submittedName>
        <fullName evidence="1">Outer membrane beta-barrel protein</fullName>
    </submittedName>
</protein>
<dbReference type="InterPro" id="IPR018759">
    <property type="entry name" value="BBP2_2"/>
</dbReference>
<name>A0A7X1FQQ6_9SPHN</name>
<dbReference type="RefSeq" id="WP_185663481.1">
    <property type="nucleotide sequence ID" value="NZ_JACLAW010000004.1"/>
</dbReference>
<dbReference type="AlphaFoldDB" id="A0A7X1FQQ6"/>
<reference evidence="1 2" key="1">
    <citation type="submission" date="2020-08" db="EMBL/GenBank/DDBJ databases">
        <title>The genome sequence of type strain Novosphingobium flavum NBRC 111647.</title>
        <authorList>
            <person name="Liu Y."/>
        </authorList>
    </citation>
    <scope>NUCLEOTIDE SEQUENCE [LARGE SCALE GENOMIC DNA]</scope>
    <source>
        <strain evidence="1 2">NBRC 111647</strain>
    </source>
</reference>
<dbReference type="Pfam" id="PF10082">
    <property type="entry name" value="BBP2_2"/>
    <property type="match status" value="1"/>
</dbReference>
<comment type="caution">
    <text evidence="1">The sequence shown here is derived from an EMBL/GenBank/DDBJ whole genome shotgun (WGS) entry which is preliminary data.</text>
</comment>
<keyword evidence="2" id="KW-1185">Reference proteome</keyword>
<sequence>MRRNPAARAIAAALELLVLVLFAACAGRRPRWEARKVILLGHLGRKIRRPAWLCRLAIFFVAISGPRAAFAQEAAVTTPIQMFEPETGAGLRLGPGLVLHAEAAGGAAHDTNIYNLEQKQTPDTVFSLRPAVSLATDLPRHRIELRGSGELRRFAHYTGENSETWDLSLSGLAELGGWIDVKPSIGIARGIELRGSAGDQFLTDHPVAYTRKTYALSVARGQHRLRFAANGAIEEVNYHPTSLGGVAVDLSARNFVRKAGSIRSDLDLGGRFSVFAELAGNRLSYDVPAQAGPGVGGRNSSGFAVLAGARFRVTSLVDVEAGAGYLRQGFSGGPFRPVEALNYRLAGTWTPRPRWQVKAGVERSIDASPRLDTPALFRTTYRLSALYAQSSRLLLGAGAVYQREVYQAIDRTDRRFDANVTAQYRLAPGVGITAAGGYRHQTGGQTGRSYHGVIASLSLRVIA</sequence>
<proteinExistence type="predicted"/>
<evidence type="ECO:0000313" key="2">
    <source>
        <dbReference type="Proteomes" id="UP000566813"/>
    </source>
</evidence>
<dbReference type="SUPFAM" id="SSF56935">
    <property type="entry name" value="Porins"/>
    <property type="match status" value="1"/>
</dbReference>